<protein>
    <recommendedName>
        <fullName evidence="7">rRNA-processing protein UTP23 homolog</fullName>
    </recommendedName>
</protein>
<evidence type="ECO:0000256" key="1">
    <source>
        <dbReference type="ARBA" id="ARBA00004604"/>
    </source>
</evidence>
<comment type="subcellular location">
    <subcellularLocation>
        <location evidence="1">Nucleus</location>
        <location evidence="1">Nucleolus</location>
    </subcellularLocation>
</comment>
<dbReference type="GO" id="GO:0005730">
    <property type="term" value="C:nucleolus"/>
    <property type="evidence" value="ECO:0007669"/>
    <property type="project" value="UniProtKB-SubCell"/>
</dbReference>
<reference evidence="10 11" key="1">
    <citation type="submission" date="2024-08" db="EMBL/GenBank/DDBJ databases">
        <title>Gnathostoma spinigerum genome.</title>
        <authorList>
            <person name="Gonzalez-Bertolin B."/>
            <person name="Monzon S."/>
            <person name="Zaballos A."/>
            <person name="Jimenez P."/>
            <person name="Dekumyoy P."/>
            <person name="Varona S."/>
            <person name="Cuesta I."/>
            <person name="Sumanam S."/>
            <person name="Adisakwattana P."/>
            <person name="Gasser R.B."/>
            <person name="Hernandez-Gonzalez A."/>
            <person name="Young N.D."/>
            <person name="Perteguer M.J."/>
        </authorList>
    </citation>
    <scope>NUCLEOTIDE SEQUENCE [LARGE SCALE GENOMIC DNA]</scope>
    <source>
        <strain evidence="10">AL3</strain>
        <tissue evidence="10">Liver</tissue>
    </source>
</reference>
<dbReference type="FunFam" id="3.40.50.1010:FF:000006">
    <property type="entry name" value="rRNA-processing protein UTP23 homolog"/>
    <property type="match status" value="1"/>
</dbReference>
<evidence type="ECO:0000259" key="9">
    <source>
        <dbReference type="Pfam" id="PF24779"/>
    </source>
</evidence>
<evidence type="ECO:0000256" key="4">
    <source>
        <dbReference type="ARBA" id="ARBA00023242"/>
    </source>
</evidence>
<feature type="compositionally biased region" description="Basic residues" evidence="8">
    <location>
        <begin position="218"/>
        <end position="227"/>
    </location>
</feature>
<comment type="function">
    <text evidence="5">Involved in rRNA-processing and ribosome biogenesis.</text>
</comment>
<feature type="region of interest" description="Disordered" evidence="8">
    <location>
        <begin position="181"/>
        <end position="236"/>
    </location>
</feature>
<dbReference type="InterPro" id="IPR029060">
    <property type="entry name" value="PIN-like_dom_sf"/>
</dbReference>
<sequence>MKLKRYKRAQKILSFYRYNYSYQPPYRVLLDGTFCMAALQNKISLSEQMPKYFCEEVTMCTTRCVLEELVKLGSKLYGAFVICKQFEVERCSHEPSLPASECLLHIASRMKTCSKFFIATQDRALTDSLRKIPGVPILFIKYNGILIDKPSSATNEECMKTRTDVDKIIEMKKQLLENVEPVKRKKRKGPKGPNPLSIKKKKKVVSSGMSVTSTKTASGKRRRKKKAVVCTPSSAQ</sequence>
<gene>
    <name evidence="10" type="ORF">AB6A40_011012</name>
</gene>
<dbReference type="AlphaFoldDB" id="A0ABD6EX00"/>
<evidence type="ECO:0000256" key="2">
    <source>
        <dbReference type="ARBA" id="ARBA00022517"/>
    </source>
</evidence>
<keyword evidence="4" id="KW-0539">Nucleus</keyword>
<dbReference type="Gene3D" id="3.40.50.1010">
    <property type="entry name" value="5'-nuclease"/>
    <property type="match status" value="1"/>
</dbReference>
<dbReference type="Pfam" id="PF24779">
    <property type="entry name" value="UTP23_sensor"/>
    <property type="match status" value="1"/>
</dbReference>
<keyword evidence="2" id="KW-0690">Ribosome biogenesis</keyword>
<dbReference type="InterPro" id="IPR057776">
    <property type="entry name" value="UTP23_sensor"/>
</dbReference>
<evidence type="ECO:0000256" key="7">
    <source>
        <dbReference type="ARBA" id="ARBA00071400"/>
    </source>
</evidence>
<evidence type="ECO:0000256" key="6">
    <source>
        <dbReference type="ARBA" id="ARBA00038503"/>
    </source>
</evidence>
<dbReference type="EMBL" id="JBGFUD010016475">
    <property type="protein sequence ID" value="MFH4984303.1"/>
    <property type="molecule type" value="Genomic_DNA"/>
</dbReference>
<name>A0ABD6EX00_9BILA</name>
<keyword evidence="3" id="KW-0698">rRNA processing</keyword>
<keyword evidence="11" id="KW-1185">Reference proteome</keyword>
<proteinExistence type="inferred from homology"/>
<feature type="compositionally biased region" description="Low complexity" evidence="8">
    <location>
        <begin position="205"/>
        <end position="216"/>
    </location>
</feature>
<evidence type="ECO:0000256" key="8">
    <source>
        <dbReference type="SAM" id="MobiDB-lite"/>
    </source>
</evidence>
<feature type="domain" description="UTP23 sensor motif region" evidence="9">
    <location>
        <begin position="184"/>
        <end position="203"/>
    </location>
</feature>
<dbReference type="Pfam" id="PF04900">
    <property type="entry name" value="Fcf1"/>
    <property type="match status" value="1"/>
</dbReference>
<accession>A0ABD6EX00</accession>
<evidence type="ECO:0000256" key="5">
    <source>
        <dbReference type="ARBA" id="ARBA00037300"/>
    </source>
</evidence>
<organism evidence="10 11">
    <name type="scientific">Gnathostoma spinigerum</name>
    <dbReference type="NCBI Taxonomy" id="75299"/>
    <lineage>
        <taxon>Eukaryota</taxon>
        <taxon>Metazoa</taxon>
        <taxon>Ecdysozoa</taxon>
        <taxon>Nematoda</taxon>
        <taxon>Chromadorea</taxon>
        <taxon>Rhabditida</taxon>
        <taxon>Spirurina</taxon>
        <taxon>Gnathostomatomorpha</taxon>
        <taxon>Gnathostomatoidea</taxon>
        <taxon>Gnathostomatidae</taxon>
        <taxon>Gnathostoma</taxon>
    </lineage>
</organism>
<comment type="caution">
    <text evidence="10">The sequence shown here is derived from an EMBL/GenBank/DDBJ whole genome shotgun (WGS) entry which is preliminary data.</text>
</comment>
<evidence type="ECO:0000313" key="10">
    <source>
        <dbReference type="EMBL" id="MFH4984303.1"/>
    </source>
</evidence>
<dbReference type="SUPFAM" id="SSF88723">
    <property type="entry name" value="PIN domain-like"/>
    <property type="match status" value="1"/>
</dbReference>
<dbReference type="GO" id="GO:0006364">
    <property type="term" value="P:rRNA processing"/>
    <property type="evidence" value="ECO:0007669"/>
    <property type="project" value="UniProtKB-KW"/>
</dbReference>
<dbReference type="PANTHER" id="PTHR12416">
    <property type="entry name" value="RRNA-PROCESSING PROTEIN UTP23 HOMOLOG"/>
    <property type="match status" value="1"/>
</dbReference>
<dbReference type="Proteomes" id="UP001608902">
    <property type="component" value="Unassembled WGS sequence"/>
</dbReference>
<evidence type="ECO:0000256" key="3">
    <source>
        <dbReference type="ARBA" id="ARBA00022552"/>
    </source>
</evidence>
<comment type="similarity">
    <text evidence="6">Belongs to the UTP23/FCF1 family. UTP23 subfamily.</text>
</comment>
<dbReference type="InterPro" id="IPR006984">
    <property type="entry name" value="Fcf1/UTP23"/>
</dbReference>
<evidence type="ECO:0000313" key="11">
    <source>
        <dbReference type="Proteomes" id="UP001608902"/>
    </source>
</evidence>
<dbReference type="CDD" id="cd09866">
    <property type="entry name" value="PIN_Fcf1-Utp23-H"/>
    <property type="match status" value="1"/>
</dbReference>